<dbReference type="Proteomes" id="UP000694558">
    <property type="component" value="Chromosome 13"/>
</dbReference>
<evidence type="ECO:0000256" key="3">
    <source>
        <dbReference type="ARBA" id="ARBA00004536"/>
    </source>
</evidence>
<evidence type="ECO:0000256" key="4">
    <source>
        <dbReference type="ARBA" id="ARBA00005462"/>
    </source>
</evidence>
<evidence type="ECO:0000256" key="6">
    <source>
        <dbReference type="ARBA" id="ARBA00022737"/>
    </source>
</evidence>
<dbReference type="FunFam" id="1.25.10.10:FF:000007">
    <property type="entry name" value="ARVCF, delta catenin family member"/>
    <property type="match status" value="1"/>
</dbReference>
<evidence type="ECO:0000256" key="11">
    <source>
        <dbReference type="SAM" id="MobiDB-lite"/>
    </source>
</evidence>
<evidence type="ECO:0000256" key="8">
    <source>
        <dbReference type="ARBA" id="ARBA00022949"/>
    </source>
</evidence>
<comment type="subcellular location">
    <subcellularLocation>
        <location evidence="3">Cell junction</location>
        <location evidence="3">Adherens junction</location>
    </subcellularLocation>
    <subcellularLocation>
        <location evidence="2">Cytoplasm</location>
    </subcellularLocation>
    <subcellularLocation>
        <location evidence="1">Nucleus</location>
    </subcellularLocation>
</comment>
<sequence length="875" mass="96781">MEQCESAAALLESVREQEVQFEQLTRALEEERRRVGLSATSPSALGRPLPHTQVTLPNKTSPSGVSHRRLRMVDPAHGALDESYTPDDDSQEVHSVFSEEGTTRRLDTSLPQMKKPISRTVLPSDSMSIDGSLSVSGMGGYSATLDRPYRQAVAGDYPTATVPRNYHYGPVGGYVDYRDGPPSEAYTSLSRGSHMDDRYRYKTPPMVLPWDMMTMVWALHPCTLEAMAPCRAWDPAPWVWTDEDSGKTQTLSGHCISHLYNKEAMRLICYIENVYHLRRSCEDTLDGDMGGADPYAWGIPMTMERGSMASLDSTLRKAPPSSWRQPELPEVIAMLNYRLDPVKTNAAAFLQHLTFKNDKVKSEVRRLKGIPSLVSMLDHPSKDVHHSACGALKNISYGRDQDNKIAIKNCDGVPALVRLLRKTRDQDLTDTITGTLWNLSSHDSVKMEIVDHALHALADEVIVPHSGWERGSNGGEESCKPRHLEWETALTNTAGCLRNVSSERSEARRKLRECTGLVDSLMYVVQSQINRKDVDNKLVENSVCLLRNLSYQVHREVPGCERYAEAAPLNQGPAPANKGGCFGSRKGKGKKDGDDGSGDQVDIPKRTTPAKGYEMLFQPEVVRVYTSLLRESKNPSVLEAAAGAIQNLCAGRWTYGRYIRATVRLEKGLPMMAELLAHGNDRVVRAMSGALRNLAIDNRNCQLLGLHAVPHLVANLPGGQSQSGRTLSEETVVSVLSTLTEVLGNSLEAAKTLRASGTASSLSLNMSLSKRSDREVRGAGQVLQLVWAHKELRRPLEKDGWKKTDFMVNPNTSTTNGPSSRANGAYEDSTTPLLDRGEKRDMIPLNDLGPEAYSTLDQRERRRTLDDTTDTLPVL</sequence>
<proteinExistence type="inferred from homology"/>
<dbReference type="InterPro" id="IPR016024">
    <property type="entry name" value="ARM-type_fold"/>
</dbReference>
<feature type="compositionally biased region" description="Polar residues" evidence="11">
    <location>
        <begin position="809"/>
        <end position="832"/>
    </location>
</feature>
<reference evidence="12" key="2">
    <citation type="submission" date="2025-08" db="UniProtKB">
        <authorList>
            <consortium name="Ensembl"/>
        </authorList>
    </citation>
    <scope>IDENTIFICATION</scope>
</reference>
<protein>
    <recommendedName>
        <fullName evidence="14">Catenin delta-1-like</fullName>
    </recommendedName>
</protein>
<dbReference type="PROSITE" id="PS50176">
    <property type="entry name" value="ARM_REPEAT"/>
    <property type="match status" value="3"/>
</dbReference>
<evidence type="ECO:0000313" key="13">
    <source>
        <dbReference type="Proteomes" id="UP000694558"/>
    </source>
</evidence>
<reference evidence="12" key="1">
    <citation type="submission" date="2023-05" db="EMBL/GenBank/DDBJ databases">
        <title>High-quality long-read genome of Scophthalmus maximus.</title>
        <authorList>
            <person name="Lien S."/>
            <person name="Martinez P."/>
        </authorList>
    </citation>
    <scope>NUCLEOTIDE SEQUENCE [LARGE SCALE GENOMIC DNA]</scope>
</reference>
<dbReference type="InterPro" id="IPR011989">
    <property type="entry name" value="ARM-like"/>
</dbReference>
<dbReference type="AlphaFoldDB" id="A0A8D3D6D3"/>
<feature type="compositionally biased region" description="Polar residues" evidence="11">
    <location>
        <begin position="52"/>
        <end position="64"/>
    </location>
</feature>
<keyword evidence="7" id="KW-0130">Cell adhesion</keyword>
<keyword evidence="6" id="KW-0677">Repeat</keyword>
<feature type="repeat" description="ARM" evidence="10">
    <location>
        <begin position="411"/>
        <end position="454"/>
    </location>
</feature>
<dbReference type="PANTHER" id="PTHR10372">
    <property type="entry name" value="PLAKOPHILLIN-RELATED"/>
    <property type="match status" value="1"/>
</dbReference>
<evidence type="ECO:0000313" key="12">
    <source>
        <dbReference type="Ensembl" id="ENSSMAP00000055092.1"/>
    </source>
</evidence>
<dbReference type="Gene3D" id="1.25.10.10">
    <property type="entry name" value="Leucine-rich Repeat Variant"/>
    <property type="match status" value="1"/>
</dbReference>
<evidence type="ECO:0000256" key="5">
    <source>
        <dbReference type="ARBA" id="ARBA00022490"/>
    </source>
</evidence>
<keyword evidence="5" id="KW-0963">Cytoplasm</keyword>
<dbReference type="Ensembl" id="ENSSMAT00000060091.1">
    <property type="protein sequence ID" value="ENSSMAP00000055092.1"/>
    <property type="gene ID" value="ENSSMAG00000019277.2"/>
</dbReference>
<feature type="region of interest" description="Disordered" evidence="11">
    <location>
        <begin position="29"/>
        <end position="68"/>
    </location>
</feature>
<dbReference type="Pfam" id="PF00514">
    <property type="entry name" value="Arm"/>
    <property type="match status" value="3"/>
</dbReference>
<name>A0A8D3D6D3_SCOMX</name>
<dbReference type="SUPFAM" id="SSF48371">
    <property type="entry name" value="ARM repeat"/>
    <property type="match status" value="1"/>
</dbReference>
<evidence type="ECO:0000256" key="9">
    <source>
        <dbReference type="ARBA" id="ARBA00023242"/>
    </source>
</evidence>
<feature type="repeat" description="ARM" evidence="10">
    <location>
        <begin position="368"/>
        <end position="405"/>
    </location>
</feature>
<feature type="compositionally biased region" description="Basic and acidic residues" evidence="11">
    <location>
        <begin position="857"/>
        <end position="866"/>
    </location>
</feature>
<feature type="region of interest" description="Disordered" evidence="11">
    <location>
        <begin position="569"/>
        <end position="606"/>
    </location>
</feature>
<evidence type="ECO:0000256" key="1">
    <source>
        <dbReference type="ARBA" id="ARBA00004123"/>
    </source>
</evidence>
<dbReference type="GO" id="GO:0005886">
    <property type="term" value="C:plasma membrane"/>
    <property type="evidence" value="ECO:0007669"/>
    <property type="project" value="TreeGrafter"/>
</dbReference>
<dbReference type="InterPro" id="IPR028435">
    <property type="entry name" value="Plakophilin/d_Catenin"/>
</dbReference>
<evidence type="ECO:0000256" key="10">
    <source>
        <dbReference type="PROSITE-ProRule" id="PRU00259"/>
    </source>
</evidence>
<dbReference type="GO" id="GO:0098609">
    <property type="term" value="P:cell-cell adhesion"/>
    <property type="evidence" value="ECO:0007669"/>
    <property type="project" value="InterPro"/>
</dbReference>
<gene>
    <name evidence="12" type="primary">LOC118319242</name>
</gene>
<keyword evidence="8" id="KW-0965">Cell junction</keyword>
<dbReference type="GO" id="GO:0005634">
    <property type="term" value="C:nucleus"/>
    <property type="evidence" value="ECO:0007669"/>
    <property type="project" value="UniProtKB-SubCell"/>
</dbReference>
<dbReference type="GO" id="GO:0005912">
    <property type="term" value="C:adherens junction"/>
    <property type="evidence" value="ECO:0007669"/>
    <property type="project" value="UniProtKB-SubCell"/>
</dbReference>
<accession>A0A8D3D6D3</accession>
<dbReference type="PANTHER" id="PTHR10372:SF6">
    <property type="entry name" value="CATENIN DELTA-1"/>
    <property type="match status" value="1"/>
</dbReference>
<dbReference type="SMART" id="SM00185">
    <property type="entry name" value="ARM"/>
    <property type="match status" value="7"/>
</dbReference>
<evidence type="ECO:0008006" key="14">
    <source>
        <dbReference type="Google" id="ProtNLM"/>
    </source>
</evidence>
<keyword evidence="9" id="KW-0539">Nucleus</keyword>
<feature type="repeat" description="ARM" evidence="10">
    <location>
        <begin position="667"/>
        <end position="700"/>
    </location>
</feature>
<comment type="similarity">
    <text evidence="4">Belongs to the beta-catenin family.</text>
</comment>
<evidence type="ECO:0000256" key="2">
    <source>
        <dbReference type="ARBA" id="ARBA00004496"/>
    </source>
</evidence>
<organism evidence="12 13">
    <name type="scientific">Scophthalmus maximus</name>
    <name type="common">Turbot</name>
    <name type="synonym">Psetta maxima</name>
    <dbReference type="NCBI Taxonomy" id="52904"/>
    <lineage>
        <taxon>Eukaryota</taxon>
        <taxon>Metazoa</taxon>
        <taxon>Chordata</taxon>
        <taxon>Craniata</taxon>
        <taxon>Vertebrata</taxon>
        <taxon>Euteleostomi</taxon>
        <taxon>Actinopterygii</taxon>
        <taxon>Neopterygii</taxon>
        <taxon>Teleostei</taxon>
        <taxon>Neoteleostei</taxon>
        <taxon>Acanthomorphata</taxon>
        <taxon>Carangaria</taxon>
        <taxon>Pleuronectiformes</taxon>
        <taxon>Pleuronectoidei</taxon>
        <taxon>Scophthalmidae</taxon>
        <taxon>Scophthalmus</taxon>
    </lineage>
</organism>
<dbReference type="GO" id="GO:0005737">
    <property type="term" value="C:cytoplasm"/>
    <property type="evidence" value="ECO:0007669"/>
    <property type="project" value="UniProtKB-SubCell"/>
</dbReference>
<feature type="region of interest" description="Disordered" evidence="11">
    <location>
        <begin position="803"/>
        <end position="875"/>
    </location>
</feature>
<evidence type="ECO:0000256" key="7">
    <source>
        <dbReference type="ARBA" id="ARBA00022889"/>
    </source>
</evidence>
<dbReference type="InterPro" id="IPR000225">
    <property type="entry name" value="Armadillo"/>
</dbReference>
<dbReference type="GeneTree" id="ENSGT00940000156045"/>